<dbReference type="EMBL" id="PISE01000035">
    <property type="protein sequence ID" value="PKG22726.1"/>
    <property type="molecule type" value="Genomic_DNA"/>
</dbReference>
<comment type="caution">
    <text evidence="2">The sequence shown here is derived from an EMBL/GenBank/DDBJ whole genome shotgun (WGS) entry which is preliminary data.</text>
</comment>
<proteinExistence type="predicted"/>
<reference evidence="2 3" key="1">
    <citation type="journal article" date="2003" name="Int. J. Syst. Evol. Microbiol.">
        <title>Bacillus nealsonii sp. nov., isolated from a spacecraft-assembly facility, whose spores are gamma-radiation resistant.</title>
        <authorList>
            <person name="Venkateswaran K."/>
            <person name="Kempf M."/>
            <person name="Chen F."/>
            <person name="Satomi M."/>
            <person name="Nicholson W."/>
            <person name="Kern R."/>
        </authorList>
    </citation>
    <scope>NUCLEOTIDE SEQUENCE [LARGE SCALE GENOMIC DNA]</scope>
    <source>
        <strain evidence="2 3">FO-92</strain>
    </source>
</reference>
<name>A0A2N0YZP0_9BACI</name>
<dbReference type="PROSITE" id="PS50943">
    <property type="entry name" value="HTH_CROC1"/>
    <property type="match status" value="1"/>
</dbReference>
<dbReference type="Pfam" id="PF01381">
    <property type="entry name" value="HTH_3"/>
    <property type="match status" value="1"/>
</dbReference>
<organism evidence="2 3">
    <name type="scientific">Niallia nealsonii</name>
    <dbReference type="NCBI Taxonomy" id="115979"/>
    <lineage>
        <taxon>Bacteria</taxon>
        <taxon>Bacillati</taxon>
        <taxon>Bacillota</taxon>
        <taxon>Bacilli</taxon>
        <taxon>Bacillales</taxon>
        <taxon>Bacillaceae</taxon>
        <taxon>Niallia</taxon>
    </lineage>
</organism>
<dbReference type="SMART" id="SM00530">
    <property type="entry name" value="HTH_XRE"/>
    <property type="match status" value="1"/>
</dbReference>
<dbReference type="RefSeq" id="WP_101178113.1">
    <property type="nucleotide sequence ID" value="NZ_PISE01000035.1"/>
</dbReference>
<sequence>MNRIVGYRKMIGLTQKEMAKRLNISEGTYRNKEKGKVSFKDGEMKILFDLVNKELPGVTINDIFFTNEPT</sequence>
<dbReference type="Proteomes" id="UP000233375">
    <property type="component" value="Unassembled WGS sequence"/>
</dbReference>
<evidence type="ECO:0000259" key="1">
    <source>
        <dbReference type="PROSITE" id="PS50943"/>
    </source>
</evidence>
<gene>
    <name evidence="2" type="ORF">CWS01_15555</name>
</gene>
<dbReference type="CDD" id="cd00093">
    <property type="entry name" value="HTH_XRE"/>
    <property type="match status" value="1"/>
</dbReference>
<dbReference type="GO" id="GO:0003677">
    <property type="term" value="F:DNA binding"/>
    <property type="evidence" value="ECO:0007669"/>
    <property type="project" value="InterPro"/>
</dbReference>
<dbReference type="SUPFAM" id="SSF47413">
    <property type="entry name" value="lambda repressor-like DNA-binding domains"/>
    <property type="match status" value="1"/>
</dbReference>
<dbReference type="InterPro" id="IPR010982">
    <property type="entry name" value="Lambda_DNA-bd_dom_sf"/>
</dbReference>
<dbReference type="AlphaFoldDB" id="A0A2N0YZP0"/>
<evidence type="ECO:0000313" key="3">
    <source>
        <dbReference type="Proteomes" id="UP000233375"/>
    </source>
</evidence>
<dbReference type="OrthoDB" id="72638at2"/>
<accession>A0A2N0YZP0</accession>
<evidence type="ECO:0000313" key="2">
    <source>
        <dbReference type="EMBL" id="PKG22726.1"/>
    </source>
</evidence>
<protein>
    <recommendedName>
        <fullName evidence="1">HTH cro/C1-type domain-containing protein</fullName>
    </recommendedName>
</protein>
<dbReference type="Gene3D" id="1.10.260.40">
    <property type="entry name" value="lambda repressor-like DNA-binding domains"/>
    <property type="match status" value="1"/>
</dbReference>
<keyword evidence="3" id="KW-1185">Reference proteome</keyword>
<feature type="domain" description="HTH cro/C1-type" evidence="1">
    <location>
        <begin position="4"/>
        <end position="58"/>
    </location>
</feature>
<dbReference type="InterPro" id="IPR001387">
    <property type="entry name" value="Cro/C1-type_HTH"/>
</dbReference>